<dbReference type="PRINTS" id="PR00758">
    <property type="entry name" value="ARSENICPUMP"/>
</dbReference>
<proteinExistence type="predicted"/>
<keyword evidence="3 6" id="KW-0812">Transmembrane</keyword>
<dbReference type="GO" id="GO:0005886">
    <property type="term" value="C:plasma membrane"/>
    <property type="evidence" value="ECO:0007669"/>
    <property type="project" value="UniProtKB-SubCell"/>
</dbReference>
<dbReference type="PANTHER" id="PTHR43302">
    <property type="entry name" value="TRANSPORTER ARSB-RELATED"/>
    <property type="match status" value="1"/>
</dbReference>
<reference evidence="7" key="1">
    <citation type="journal article" date="2020" name="mSystems">
        <title>Genome- and Community-Level Interaction Insights into Carbon Utilization and Element Cycling Functions of Hydrothermarchaeota in Hydrothermal Sediment.</title>
        <authorList>
            <person name="Zhou Z."/>
            <person name="Liu Y."/>
            <person name="Xu W."/>
            <person name="Pan J."/>
            <person name="Luo Z.H."/>
            <person name="Li M."/>
        </authorList>
    </citation>
    <scope>NUCLEOTIDE SEQUENCE [LARGE SCALE GENOMIC DNA]</scope>
    <source>
        <strain evidence="7">SpSt-132</strain>
    </source>
</reference>
<comment type="caution">
    <text evidence="7">The sequence shown here is derived from an EMBL/GenBank/DDBJ whole genome shotgun (WGS) entry which is preliminary data.</text>
</comment>
<evidence type="ECO:0000256" key="5">
    <source>
        <dbReference type="ARBA" id="ARBA00023136"/>
    </source>
</evidence>
<dbReference type="GO" id="GO:0015105">
    <property type="term" value="F:arsenite transmembrane transporter activity"/>
    <property type="evidence" value="ECO:0007669"/>
    <property type="project" value="InterPro"/>
</dbReference>
<evidence type="ECO:0000256" key="2">
    <source>
        <dbReference type="ARBA" id="ARBA00022475"/>
    </source>
</evidence>
<feature type="transmembrane region" description="Helical" evidence="6">
    <location>
        <begin position="177"/>
        <end position="199"/>
    </location>
</feature>
<feature type="transmembrane region" description="Helical" evidence="6">
    <location>
        <begin position="28"/>
        <end position="47"/>
    </location>
</feature>
<comment type="subcellular location">
    <subcellularLocation>
        <location evidence="1">Cell membrane</location>
        <topology evidence="1">Multi-pass membrane protein</topology>
    </subcellularLocation>
</comment>
<dbReference type="CDD" id="cd01118">
    <property type="entry name" value="ArsB_permease"/>
    <property type="match status" value="1"/>
</dbReference>
<accession>A0A7C2ZPW4</accession>
<dbReference type="NCBIfam" id="TIGR00935">
    <property type="entry name" value="2a45"/>
    <property type="match status" value="1"/>
</dbReference>
<feature type="transmembrane region" description="Helical" evidence="6">
    <location>
        <begin position="406"/>
        <end position="429"/>
    </location>
</feature>
<gene>
    <name evidence="7" type="ORF">ENO47_08235</name>
</gene>
<dbReference type="AlphaFoldDB" id="A0A7C2ZPW4"/>
<dbReference type="NCBIfam" id="NF011980">
    <property type="entry name" value="PRK15445.1"/>
    <property type="match status" value="1"/>
</dbReference>
<feature type="transmembrane region" description="Helical" evidence="6">
    <location>
        <begin position="59"/>
        <end position="76"/>
    </location>
</feature>
<feature type="transmembrane region" description="Helical" evidence="6">
    <location>
        <begin position="225"/>
        <end position="244"/>
    </location>
</feature>
<dbReference type="PANTHER" id="PTHR43302:SF5">
    <property type="entry name" value="TRANSPORTER ARSB-RELATED"/>
    <property type="match status" value="1"/>
</dbReference>
<dbReference type="Pfam" id="PF02040">
    <property type="entry name" value="ArsB"/>
    <property type="match status" value="1"/>
</dbReference>
<evidence type="ECO:0000256" key="3">
    <source>
        <dbReference type="ARBA" id="ARBA00022692"/>
    </source>
</evidence>
<protein>
    <submittedName>
        <fullName evidence="7">Arsenic transporter</fullName>
    </submittedName>
</protein>
<evidence type="ECO:0000313" key="7">
    <source>
        <dbReference type="EMBL" id="HEW46633.1"/>
    </source>
</evidence>
<dbReference type="InterPro" id="IPR000802">
    <property type="entry name" value="Arsenical_pump_ArsB"/>
</dbReference>
<feature type="transmembrane region" description="Helical" evidence="6">
    <location>
        <begin position="317"/>
        <end position="337"/>
    </location>
</feature>
<evidence type="ECO:0000256" key="4">
    <source>
        <dbReference type="ARBA" id="ARBA00022989"/>
    </source>
</evidence>
<feature type="transmembrane region" description="Helical" evidence="6">
    <location>
        <begin position="136"/>
        <end position="157"/>
    </location>
</feature>
<keyword evidence="2" id="KW-1003">Cell membrane</keyword>
<keyword evidence="5 6" id="KW-0472">Membrane</keyword>
<feature type="transmembrane region" description="Helical" evidence="6">
    <location>
        <begin position="250"/>
        <end position="268"/>
    </location>
</feature>
<dbReference type="EMBL" id="DSFP01000068">
    <property type="protein sequence ID" value="HEW46633.1"/>
    <property type="molecule type" value="Genomic_DNA"/>
</dbReference>
<evidence type="ECO:0000256" key="1">
    <source>
        <dbReference type="ARBA" id="ARBA00004651"/>
    </source>
</evidence>
<sequence>MPLLSVAIFVLTLFLVIKKPKKIGIGYSATFGALLALAFGVVSLQDVERVIHIVWDPTLAFLGIVFVSILLDKIGFFEWAALHMIHLANGDGKRLFLYIVLLGALISAFFSNDGTALILTPIIYQKIKYLRLKERYMLPYIMSAGFVADTTSLPLVISNLVNILTANFFSIGFFEYAFRMVLVNFFSLFATIVVLYAYYRKDMISRYDVEVLEDKPPKLAIRDPYVFKLVWFVAPIVLLAFFFSEAIYHIPTSFIILSVGLILFLASLKHRVFNLRLLILKETPWEIVFFSIGMYVVVYGLKKAELISQLSKIIDMAVSYGLFSGIFITGFLSAFLSSTMNNLPSVMIMNLAIEQAHLPVALEKTLALANVIGCDLGPKITPIGSLATLLWLYVLEYKGIKIGWGYYFKTGLILTIPTLAFTLLGLYLVSLLTKTF</sequence>
<keyword evidence="4 6" id="KW-1133">Transmembrane helix</keyword>
<organism evidence="7">
    <name type="scientific">Hydrogenobacter sp</name>
    <dbReference type="NCBI Taxonomy" id="2152829"/>
    <lineage>
        <taxon>Bacteria</taxon>
        <taxon>Pseudomonadati</taxon>
        <taxon>Aquificota</taxon>
        <taxon>Aquificia</taxon>
        <taxon>Aquificales</taxon>
        <taxon>Aquificaceae</taxon>
        <taxon>Hydrogenobacter</taxon>
    </lineage>
</organism>
<feature type="transmembrane region" description="Helical" evidence="6">
    <location>
        <begin position="96"/>
        <end position="124"/>
    </location>
</feature>
<feature type="transmembrane region" description="Helical" evidence="6">
    <location>
        <begin position="376"/>
        <end position="394"/>
    </location>
</feature>
<name>A0A7C2ZPW4_9AQUI</name>
<evidence type="ECO:0000256" key="6">
    <source>
        <dbReference type="SAM" id="Phobius"/>
    </source>
</evidence>